<evidence type="ECO:0000313" key="2">
    <source>
        <dbReference type="Proteomes" id="UP000251088"/>
    </source>
</evidence>
<sequence length="48" mass="5377">MFLLQPQHIPWQVAEVAEACVQPAHWSADVDTLAEMVVKTATRATISW</sequence>
<keyword evidence="1" id="KW-0436">Ligase</keyword>
<protein>
    <submittedName>
        <fullName evidence="1">UDP-N-acetylmuramate:L-alanyl-gamma-D-glutamyl-meso-diaminopimelate ligase</fullName>
        <ecNumber evidence="1">6.3.2.-</ecNumber>
    </submittedName>
</protein>
<reference evidence="1 2" key="1">
    <citation type="submission" date="2018-06" db="EMBL/GenBank/DDBJ databases">
        <authorList>
            <consortium name="Pathogen Informatics"/>
            <person name="Doyle S."/>
        </authorList>
    </citation>
    <scope>NUCLEOTIDE SEQUENCE [LARGE SCALE GENOMIC DNA]</scope>
    <source>
        <strain evidence="1 2">NCTC9128</strain>
    </source>
</reference>
<dbReference type="EMBL" id="UAWN01000014">
    <property type="protein sequence ID" value="SQC39775.1"/>
    <property type="molecule type" value="Genomic_DNA"/>
</dbReference>
<evidence type="ECO:0000313" key="1">
    <source>
        <dbReference type="EMBL" id="SQC39775.1"/>
    </source>
</evidence>
<dbReference type="GO" id="GO:0016874">
    <property type="term" value="F:ligase activity"/>
    <property type="evidence" value="ECO:0007669"/>
    <property type="project" value="UniProtKB-KW"/>
</dbReference>
<name>A0A2X3F0Z3_KLEPN</name>
<proteinExistence type="predicted"/>
<gene>
    <name evidence="1" type="primary">mpl_1</name>
    <name evidence="1" type="ORF">NCTC9128_05921</name>
</gene>
<dbReference type="AlphaFoldDB" id="A0A2X3F0Z3"/>
<organism evidence="1 2">
    <name type="scientific">Klebsiella pneumoniae</name>
    <dbReference type="NCBI Taxonomy" id="573"/>
    <lineage>
        <taxon>Bacteria</taxon>
        <taxon>Pseudomonadati</taxon>
        <taxon>Pseudomonadota</taxon>
        <taxon>Gammaproteobacteria</taxon>
        <taxon>Enterobacterales</taxon>
        <taxon>Enterobacteriaceae</taxon>
        <taxon>Klebsiella/Raoultella group</taxon>
        <taxon>Klebsiella</taxon>
        <taxon>Klebsiella pneumoniae complex</taxon>
    </lineage>
</organism>
<dbReference type="Proteomes" id="UP000251088">
    <property type="component" value="Unassembled WGS sequence"/>
</dbReference>
<dbReference type="EC" id="6.3.2.-" evidence="1"/>
<accession>A0A2X3F0Z3</accession>